<reference evidence="8" key="2">
    <citation type="submission" date="2025-09" db="UniProtKB">
        <authorList>
            <consortium name="Ensembl"/>
        </authorList>
    </citation>
    <scope>IDENTIFICATION</scope>
</reference>
<dbReference type="Ensembl" id="ENSOKIT00005061835.1">
    <property type="protein sequence ID" value="ENSOKIP00005058169.1"/>
    <property type="gene ID" value="ENSOKIG00005024930.1"/>
</dbReference>
<dbReference type="InterPro" id="IPR038716">
    <property type="entry name" value="P1/P2_N_sf"/>
</dbReference>
<keyword evidence="3" id="KW-0689">Ribosomal protein</keyword>
<evidence type="ECO:0000256" key="2">
    <source>
        <dbReference type="ARBA" id="ARBA00005436"/>
    </source>
</evidence>
<evidence type="ECO:0000256" key="1">
    <source>
        <dbReference type="ARBA" id="ARBA00003362"/>
    </source>
</evidence>
<accession>A0A8C7MJF6</accession>
<keyword evidence="4" id="KW-0687">Ribonucleoprotein</keyword>
<organism evidence="8 9">
    <name type="scientific">Oncorhynchus kisutch</name>
    <name type="common">Coho salmon</name>
    <name type="synonym">Salmo kisutch</name>
    <dbReference type="NCBI Taxonomy" id="8019"/>
    <lineage>
        <taxon>Eukaryota</taxon>
        <taxon>Metazoa</taxon>
        <taxon>Chordata</taxon>
        <taxon>Craniata</taxon>
        <taxon>Vertebrata</taxon>
        <taxon>Euteleostomi</taxon>
        <taxon>Actinopterygii</taxon>
        <taxon>Neopterygii</taxon>
        <taxon>Teleostei</taxon>
        <taxon>Protacanthopterygii</taxon>
        <taxon>Salmoniformes</taxon>
        <taxon>Salmonidae</taxon>
        <taxon>Salmoninae</taxon>
        <taxon>Oncorhynchus</taxon>
    </lineage>
</organism>
<dbReference type="GO" id="GO:0022625">
    <property type="term" value="C:cytosolic large ribosomal subunit"/>
    <property type="evidence" value="ECO:0007669"/>
    <property type="project" value="InterPro"/>
</dbReference>
<evidence type="ECO:0000256" key="3">
    <source>
        <dbReference type="ARBA" id="ARBA00022980"/>
    </source>
</evidence>
<evidence type="ECO:0000256" key="6">
    <source>
        <dbReference type="ARBA" id="ARBA00035443"/>
    </source>
</evidence>
<dbReference type="Gene3D" id="1.10.10.1410">
    <property type="match status" value="1"/>
</dbReference>
<keyword evidence="9" id="KW-1185">Reference proteome</keyword>
<feature type="region of interest" description="Disordered" evidence="7">
    <location>
        <begin position="66"/>
        <end position="87"/>
    </location>
</feature>
<feature type="compositionally biased region" description="Low complexity" evidence="7">
    <location>
        <begin position="66"/>
        <end position="81"/>
    </location>
</feature>
<evidence type="ECO:0000256" key="5">
    <source>
        <dbReference type="ARBA" id="ARBA00035301"/>
    </source>
</evidence>
<comment type="similarity">
    <text evidence="2">Belongs to the eukaryotic ribosomal protein P1/P2 family.</text>
</comment>
<protein>
    <recommendedName>
        <fullName evidence="5">Large ribosomal subunit protein P2</fullName>
    </recommendedName>
    <alternativeName>
        <fullName evidence="6">60S acidic ribosomal protein P2</fullName>
    </alternativeName>
</protein>
<dbReference type="GeneTree" id="ENSGT01010000224458"/>
<comment type="function">
    <text evidence="1">Plays an important role in the elongation step of protein synthesis.</text>
</comment>
<dbReference type="GO" id="GO:0003735">
    <property type="term" value="F:structural constituent of ribosome"/>
    <property type="evidence" value="ECO:0007669"/>
    <property type="project" value="InterPro"/>
</dbReference>
<reference evidence="8" key="1">
    <citation type="submission" date="2025-08" db="UniProtKB">
        <authorList>
            <consortium name="Ensembl"/>
        </authorList>
    </citation>
    <scope>IDENTIFICATION</scope>
</reference>
<name>A0A8C7MJF6_ONCKI</name>
<evidence type="ECO:0000256" key="7">
    <source>
        <dbReference type="SAM" id="MobiDB-lite"/>
    </source>
</evidence>
<dbReference type="CDD" id="cd05833">
    <property type="entry name" value="Ribosomal_P2"/>
    <property type="match status" value="1"/>
</dbReference>
<proteinExistence type="inferred from homology"/>
<sequence>MTTCSCIRLDKYLKMRYVSAYLLPVLGGNTSPSSKTIWGSVGIEAEDERLDKSVNELNAKEVMNSAPAAAGSAAAGVAPVSAEERGI</sequence>
<dbReference type="AlphaFoldDB" id="A0A8C7MJF6"/>
<evidence type="ECO:0000313" key="9">
    <source>
        <dbReference type="Proteomes" id="UP000694557"/>
    </source>
</evidence>
<dbReference type="InterPro" id="IPR044076">
    <property type="entry name" value="Ribosomal_P2"/>
</dbReference>
<evidence type="ECO:0000256" key="4">
    <source>
        <dbReference type="ARBA" id="ARBA00023274"/>
    </source>
</evidence>
<dbReference type="GO" id="GO:0002182">
    <property type="term" value="P:cytoplasmic translational elongation"/>
    <property type="evidence" value="ECO:0007669"/>
    <property type="project" value="InterPro"/>
</dbReference>
<evidence type="ECO:0000313" key="8">
    <source>
        <dbReference type="Ensembl" id="ENSOKIP00005058169.1"/>
    </source>
</evidence>
<dbReference type="Proteomes" id="UP000694557">
    <property type="component" value="Unassembled WGS sequence"/>
</dbReference>